<dbReference type="InterPro" id="IPR036851">
    <property type="entry name" value="Chloroperoxidase-like_sf"/>
</dbReference>
<feature type="domain" description="Heme haloperoxidase family profile" evidence="9">
    <location>
        <begin position="48"/>
        <end position="268"/>
    </location>
</feature>
<dbReference type="PROSITE" id="PS51405">
    <property type="entry name" value="HEME_HALOPEROXIDASE"/>
    <property type="match status" value="1"/>
</dbReference>
<organism evidence="10 11">
    <name type="scientific">Hericium alpestre</name>
    <dbReference type="NCBI Taxonomy" id="135208"/>
    <lineage>
        <taxon>Eukaryota</taxon>
        <taxon>Fungi</taxon>
        <taxon>Dikarya</taxon>
        <taxon>Basidiomycota</taxon>
        <taxon>Agaricomycotina</taxon>
        <taxon>Agaricomycetes</taxon>
        <taxon>Russulales</taxon>
        <taxon>Hericiaceae</taxon>
        <taxon>Hericium</taxon>
    </lineage>
</organism>
<evidence type="ECO:0000256" key="7">
    <source>
        <dbReference type="ARBA" id="ARBA00025795"/>
    </source>
</evidence>
<gene>
    <name evidence="10" type="ORF">EWM64_g9666</name>
</gene>
<proteinExistence type="inferred from homology"/>
<feature type="chain" id="PRO_5021407395" evidence="8">
    <location>
        <begin position="19"/>
        <end position="268"/>
    </location>
</feature>
<evidence type="ECO:0000256" key="4">
    <source>
        <dbReference type="ARBA" id="ARBA00022723"/>
    </source>
</evidence>
<evidence type="ECO:0000256" key="3">
    <source>
        <dbReference type="ARBA" id="ARBA00022617"/>
    </source>
</evidence>
<dbReference type="PROSITE" id="PS51257">
    <property type="entry name" value="PROKAR_LIPOPROTEIN"/>
    <property type="match status" value="1"/>
</dbReference>
<feature type="signal peptide" evidence="8">
    <location>
        <begin position="1"/>
        <end position="18"/>
    </location>
</feature>
<evidence type="ECO:0000256" key="8">
    <source>
        <dbReference type="SAM" id="SignalP"/>
    </source>
</evidence>
<dbReference type="OrthoDB" id="407298at2759"/>
<evidence type="ECO:0000313" key="10">
    <source>
        <dbReference type="EMBL" id="TFY74347.1"/>
    </source>
</evidence>
<dbReference type="EMBL" id="SFCI01002139">
    <property type="protein sequence ID" value="TFY74347.1"/>
    <property type="molecule type" value="Genomic_DNA"/>
</dbReference>
<dbReference type="Proteomes" id="UP000298061">
    <property type="component" value="Unassembled WGS sequence"/>
</dbReference>
<protein>
    <submittedName>
        <fullName evidence="10">Heme-thiolate peroxidase</fullName>
        <ecNumber evidence="10">1.11.2.1</ecNumber>
    </submittedName>
</protein>
<accession>A0A4Y9ZJY7</accession>
<evidence type="ECO:0000256" key="1">
    <source>
        <dbReference type="ARBA" id="ARBA00001970"/>
    </source>
</evidence>
<dbReference type="EC" id="1.11.2.1" evidence="10"/>
<keyword evidence="11" id="KW-1185">Reference proteome</keyword>
<dbReference type="InterPro" id="IPR000028">
    <property type="entry name" value="Chloroperoxidase"/>
</dbReference>
<evidence type="ECO:0000256" key="6">
    <source>
        <dbReference type="ARBA" id="ARBA00023004"/>
    </source>
</evidence>
<comment type="cofactor">
    <cofactor evidence="1">
        <name>heme b</name>
        <dbReference type="ChEBI" id="CHEBI:60344"/>
    </cofactor>
</comment>
<comment type="similarity">
    <text evidence="7">Belongs to the chloroperoxidase family.</text>
</comment>
<keyword evidence="2 10" id="KW-0575">Peroxidase</keyword>
<keyword evidence="6" id="KW-0408">Iron</keyword>
<evidence type="ECO:0000256" key="2">
    <source>
        <dbReference type="ARBA" id="ARBA00022559"/>
    </source>
</evidence>
<evidence type="ECO:0000259" key="9">
    <source>
        <dbReference type="PROSITE" id="PS51405"/>
    </source>
</evidence>
<reference evidence="10 11" key="1">
    <citation type="submission" date="2019-02" db="EMBL/GenBank/DDBJ databases">
        <title>Genome sequencing of the rare red list fungi Hericium alpestre (H. flagellum).</title>
        <authorList>
            <person name="Buettner E."/>
            <person name="Kellner H."/>
        </authorList>
    </citation>
    <scope>NUCLEOTIDE SEQUENCE [LARGE SCALE GENOMIC DNA]</scope>
    <source>
        <strain evidence="10 11">DSM 108284</strain>
    </source>
</reference>
<dbReference type="GO" id="GO:0046872">
    <property type="term" value="F:metal ion binding"/>
    <property type="evidence" value="ECO:0007669"/>
    <property type="project" value="UniProtKB-KW"/>
</dbReference>
<keyword evidence="4" id="KW-0479">Metal-binding</keyword>
<name>A0A4Y9ZJY7_9AGAM</name>
<sequence>MIFIRPACLFSLFAACNAFPAYLRSGSPPSAQDNGVANVDGLKRIPDTAHPFQPPGPTDQRGPCPGLNTLANHGYLPRSGIVTQAEVIAATAEGFNMGADLAEFLYIISVAYDGDLITGKLSIGSPDPRTAALGFLEPLLGYEGGLNYHSTGPEGDTAATRQDAYFNESRALDPNLYVQMQSIAAKYGGEYTIDAMKDVQKARYDHSVAHNPIFYFLPVEALVMIGAKAFVPEFLTNGTFGDGGIANEASIAAIFGATQAARRRYENA</sequence>
<dbReference type="AlphaFoldDB" id="A0A4Y9ZJY7"/>
<dbReference type="PANTHER" id="PTHR33577">
    <property type="entry name" value="STERIGMATOCYSTIN BIOSYNTHESIS PEROXIDASE STCC-RELATED"/>
    <property type="match status" value="1"/>
</dbReference>
<dbReference type="PANTHER" id="PTHR33577:SF1">
    <property type="entry name" value="HEME HALOPEROXIDASE FAMILY PROFILE DOMAIN-CONTAINING PROTEIN"/>
    <property type="match status" value="1"/>
</dbReference>
<evidence type="ECO:0000313" key="11">
    <source>
        <dbReference type="Proteomes" id="UP000298061"/>
    </source>
</evidence>
<keyword evidence="5 10" id="KW-0560">Oxidoreductase</keyword>
<dbReference type="GO" id="GO:0004601">
    <property type="term" value="F:peroxidase activity"/>
    <property type="evidence" value="ECO:0007669"/>
    <property type="project" value="UniProtKB-KW"/>
</dbReference>
<dbReference type="Pfam" id="PF01328">
    <property type="entry name" value="Peroxidase_2"/>
    <property type="match status" value="1"/>
</dbReference>
<keyword evidence="3" id="KW-0349">Heme</keyword>
<keyword evidence="8" id="KW-0732">Signal</keyword>
<comment type="caution">
    <text evidence="10">The sequence shown here is derived from an EMBL/GenBank/DDBJ whole genome shotgun (WGS) entry which is preliminary data.</text>
</comment>
<dbReference type="SUPFAM" id="SSF47571">
    <property type="entry name" value="Cloroperoxidase"/>
    <property type="match status" value="1"/>
</dbReference>
<evidence type="ECO:0000256" key="5">
    <source>
        <dbReference type="ARBA" id="ARBA00023002"/>
    </source>
</evidence>
<feature type="non-terminal residue" evidence="10">
    <location>
        <position position="268"/>
    </location>
</feature>
<dbReference type="Gene3D" id="1.10.489.10">
    <property type="entry name" value="Chloroperoxidase-like"/>
    <property type="match status" value="1"/>
</dbReference>